<dbReference type="EMBL" id="FNFB01000025">
    <property type="protein sequence ID" value="SDL63550.1"/>
    <property type="molecule type" value="Genomic_DNA"/>
</dbReference>
<feature type="transmembrane region" description="Helical" evidence="1">
    <location>
        <begin position="225"/>
        <end position="245"/>
    </location>
</feature>
<dbReference type="InterPro" id="IPR010699">
    <property type="entry name" value="DUF1275"/>
</dbReference>
<dbReference type="Pfam" id="PF06912">
    <property type="entry name" value="DUF1275"/>
    <property type="match status" value="1"/>
</dbReference>
<evidence type="ECO:0000256" key="1">
    <source>
        <dbReference type="SAM" id="Phobius"/>
    </source>
</evidence>
<feature type="transmembrane region" description="Helical" evidence="1">
    <location>
        <begin position="170"/>
        <end position="190"/>
    </location>
</feature>
<dbReference type="PANTHER" id="PTHR37314:SF4">
    <property type="entry name" value="UPF0700 TRANSMEMBRANE PROTEIN YOAK"/>
    <property type="match status" value="1"/>
</dbReference>
<proteinExistence type="predicted"/>
<keyword evidence="1" id="KW-0812">Transmembrane</keyword>
<feature type="transmembrane region" description="Helical" evidence="1">
    <location>
        <begin position="141"/>
        <end position="164"/>
    </location>
</feature>
<feature type="transmembrane region" description="Helical" evidence="1">
    <location>
        <begin position="251"/>
        <end position="271"/>
    </location>
</feature>
<keyword evidence="3" id="KW-1185">Reference proteome</keyword>
<reference evidence="2 3" key="1">
    <citation type="submission" date="2016-10" db="EMBL/GenBank/DDBJ databases">
        <authorList>
            <person name="de Groot N.N."/>
        </authorList>
    </citation>
    <scope>NUCLEOTIDE SEQUENCE [LARGE SCALE GENOMIC DNA]</scope>
    <source>
        <strain evidence="2 3">CGMCC 4.5681</strain>
    </source>
</reference>
<dbReference type="AlphaFoldDB" id="A0A1G9LNP8"/>
<gene>
    <name evidence="2" type="ORF">SAMN05421874_12590</name>
</gene>
<feature type="transmembrane region" description="Helical" evidence="1">
    <location>
        <begin position="52"/>
        <end position="76"/>
    </location>
</feature>
<dbReference type="PANTHER" id="PTHR37314">
    <property type="entry name" value="SLR0142 PROTEIN"/>
    <property type="match status" value="1"/>
</dbReference>
<sequence length="281" mass="27935">MLGVPSCVSVPEVVASGHIGCMGQIDGRSGARGPDAGAGGGSRQVSERLVPWLLLLLAASAGALDAVCLIRLGGLFASVITGNLVQLGRSVATVDLALLVGAVTSVGGYAVGVAVGSLGLRRPGRQRRGADRPRAVGGWGRRAGVVAAGEFVLLVAVAVGWVASAAWPPQWLATQLLGVGAAAMGVQSALSIESGAGSASTTYLTGTLTAVVRTLSGTPWRRSGVAGGVARLAALLCGAAAGTVLLDVAQLYVVLLPVALVGTVAAVMLAATRRPRPAVRR</sequence>
<organism evidence="2 3">
    <name type="scientific">Nonomuraea maritima</name>
    <dbReference type="NCBI Taxonomy" id="683260"/>
    <lineage>
        <taxon>Bacteria</taxon>
        <taxon>Bacillati</taxon>
        <taxon>Actinomycetota</taxon>
        <taxon>Actinomycetes</taxon>
        <taxon>Streptosporangiales</taxon>
        <taxon>Streptosporangiaceae</taxon>
        <taxon>Nonomuraea</taxon>
    </lineage>
</organism>
<accession>A0A1G9LNP8</accession>
<name>A0A1G9LNP8_9ACTN</name>
<evidence type="ECO:0000313" key="2">
    <source>
        <dbReference type="EMBL" id="SDL63550.1"/>
    </source>
</evidence>
<keyword evidence="1" id="KW-0472">Membrane</keyword>
<dbReference type="Proteomes" id="UP000198683">
    <property type="component" value="Unassembled WGS sequence"/>
</dbReference>
<dbReference type="STRING" id="683260.SAMN05421874_12590"/>
<keyword evidence="1" id="KW-1133">Transmembrane helix</keyword>
<protein>
    <submittedName>
        <fullName evidence="2">Uncharacterized membrane protein YoaK, UPF0700 family</fullName>
    </submittedName>
</protein>
<evidence type="ECO:0000313" key="3">
    <source>
        <dbReference type="Proteomes" id="UP000198683"/>
    </source>
</evidence>
<feature type="transmembrane region" description="Helical" evidence="1">
    <location>
        <begin position="96"/>
        <end position="120"/>
    </location>
</feature>